<dbReference type="AlphaFoldDB" id="A0A0F9IEE7"/>
<reference evidence="1" key="1">
    <citation type="journal article" date="2015" name="Nature">
        <title>Complex archaea that bridge the gap between prokaryotes and eukaryotes.</title>
        <authorList>
            <person name="Spang A."/>
            <person name="Saw J.H."/>
            <person name="Jorgensen S.L."/>
            <person name="Zaremba-Niedzwiedzka K."/>
            <person name="Martijn J."/>
            <person name="Lind A.E."/>
            <person name="van Eijk R."/>
            <person name="Schleper C."/>
            <person name="Guy L."/>
            <person name="Ettema T.J."/>
        </authorList>
    </citation>
    <scope>NUCLEOTIDE SEQUENCE</scope>
</reference>
<gene>
    <name evidence="1" type="ORF">LCGC14_1669560</name>
</gene>
<dbReference type="EMBL" id="LAZR01014309">
    <property type="protein sequence ID" value="KKM18059.1"/>
    <property type="molecule type" value="Genomic_DNA"/>
</dbReference>
<organism evidence="1">
    <name type="scientific">marine sediment metagenome</name>
    <dbReference type="NCBI Taxonomy" id="412755"/>
    <lineage>
        <taxon>unclassified sequences</taxon>
        <taxon>metagenomes</taxon>
        <taxon>ecological metagenomes</taxon>
    </lineage>
</organism>
<proteinExistence type="predicted"/>
<accession>A0A0F9IEE7</accession>
<comment type="caution">
    <text evidence="1">The sequence shown here is derived from an EMBL/GenBank/DDBJ whole genome shotgun (WGS) entry which is preliminary data.</text>
</comment>
<protein>
    <submittedName>
        <fullName evidence="1">Uncharacterized protein</fullName>
    </submittedName>
</protein>
<feature type="non-terminal residue" evidence="1">
    <location>
        <position position="319"/>
    </location>
</feature>
<evidence type="ECO:0000313" key="1">
    <source>
        <dbReference type="EMBL" id="KKM18059.1"/>
    </source>
</evidence>
<name>A0A0F9IEE7_9ZZZZ</name>
<sequence>MSNYPPQGNLSPTIVIGEIDDATLVIESEGIASNDNDTTFPTSAAVKDYSDTTSISNTLTDGQILVGNGSNVATDVAVTGDISISNAGVVAIALGVIVDADLASGAFPNITGVGTIASGIWEGTVVASAFLDADTAHLTTTQTFSGDKRFDGEVSIGGAAVAGKTLAITIPDDTQGEGIIIQNTDGSIELRNGTNTANEFLAVLKLISSGTDVPNHITSTIPVANDAGTTPVLRLDARQADDTVVVTRPILGVSNNGTDQLLISTTGVITLATWQGVAVAEAFIADNAITLAKMAGGVDGNIISYDVNGDPVAIVTGTS</sequence>